<organism evidence="2">
    <name type="scientific">Lacrimia lanifica</name>
    <dbReference type="NCBI Taxonomy" id="2016125"/>
    <lineage>
        <taxon>Eukaryota</taxon>
        <taxon>Discoba</taxon>
        <taxon>Euglenozoa</taxon>
        <taxon>Diplonemea</taxon>
        <taxon>Diplonemidae</taxon>
        <taxon>Lacrimia</taxon>
    </lineage>
</organism>
<evidence type="ECO:0000313" key="2">
    <source>
        <dbReference type="EMBL" id="QHQ98651.1"/>
    </source>
</evidence>
<geneLocation type="mitochondrion" evidence="2"/>
<proteinExistence type="evidence at transcript level"/>
<keyword evidence="1" id="KW-0812">Transmembrane</keyword>
<sequence length="136" mass="14580">MYTLLPHDASIPTTRLAGALSSREHSRGSSYVMCSAVLLHSRTAHLAFFFFFFFFDTLLDVVHAGTTAITTTSMWALHWIACTNASTSSCGVGVTIHVGASIHPSVSTAALPHCYTVWGGKVVLSASCVVTTSFFF</sequence>
<protein>
    <submittedName>
        <fullName evidence="2">Uncharacterized protein</fullName>
    </submittedName>
</protein>
<name>A0A6G5ZTY8_9EUGL</name>
<reference evidence="2" key="1">
    <citation type="journal article" date="2020" name="Nucleic Acids Res.">
        <title>Gene fragmentation and RNA editing without borders: eccentric mitochondrial genomes of diplonemids.</title>
        <authorList>
            <person name="Kaur B."/>
            <person name="Zahonova K."/>
            <person name="Valach M."/>
            <person name="Faktorova D."/>
            <person name="Prokopchuk G."/>
            <person name="Burger G."/>
            <person name="Lukes J."/>
        </authorList>
    </citation>
    <scope>NUCLEOTIDE SEQUENCE</scope>
</reference>
<evidence type="ECO:0000256" key="1">
    <source>
        <dbReference type="SAM" id="Phobius"/>
    </source>
</evidence>
<dbReference type="AlphaFoldDB" id="A0A6G5ZTY8"/>
<accession>A0A6G5ZTY8</accession>
<keyword evidence="1" id="KW-0472">Membrane</keyword>
<feature type="transmembrane region" description="Helical" evidence="1">
    <location>
        <begin position="31"/>
        <end position="55"/>
    </location>
</feature>
<keyword evidence="2" id="KW-0496">Mitochondrion</keyword>
<dbReference type="EMBL" id="MN109034">
    <property type="protein sequence ID" value="QHQ98651.1"/>
    <property type="molecule type" value="mRNA"/>
</dbReference>
<keyword evidence="1" id="KW-1133">Transmembrane helix</keyword>